<reference evidence="8" key="1">
    <citation type="journal article" date="2019" name="Beilstein J. Org. Chem.">
        <title>Nanangenines: drimane sesquiterpenoids as the dominant metabolite cohort of a novel Australian fungus, Aspergillus nanangensis.</title>
        <authorList>
            <person name="Lacey H.J."/>
            <person name="Gilchrist C.L.M."/>
            <person name="Crombie A."/>
            <person name="Kalaitzis J.A."/>
            <person name="Vuong D."/>
            <person name="Rutledge P.J."/>
            <person name="Turner P."/>
            <person name="Pitt J.I."/>
            <person name="Lacey E."/>
            <person name="Chooi Y.H."/>
            <person name="Piggott A.M."/>
        </authorList>
    </citation>
    <scope>NUCLEOTIDE SEQUENCE</scope>
    <source>
        <strain evidence="8">MST-FP2251</strain>
    </source>
</reference>
<name>A0AAD4GYH5_ASPNN</name>
<keyword evidence="2" id="KW-0677">Repeat</keyword>
<gene>
    <name evidence="8" type="ORF">FE257_009925</name>
</gene>
<feature type="compositionally biased region" description="Basic and acidic residues" evidence="6">
    <location>
        <begin position="65"/>
        <end position="76"/>
    </location>
</feature>
<sequence length="685" mass="77777">MPRKSLVLDGLWYCLCPSFNLRLLNIQSTPLEKRKRAPRVVHPSAFLSGPSWTSRRCLSNSAPRRVGDHRHTDTRVNNENIKPTEPSSNQRIPYKSNGSWGEENASIPPDPDSSFATHIKRAPPGVPQTLQNKTTSFLETKLQDSTAHEPKILRTTQILRNLIRDRHVRPEVRHYRALILANTDAERGSPDSIRQLLAEMEGNGIPADSGTLHAALQVLAVHPDYLLRQDIVRTLRDRWLPLSPAGWHYVVAGLLREHQFELALEYVAQMERKDIMVESWLHSIVIYYLCDFGEFDEIVRLMRSRVDQGHDMSLDLWSHVLDVASTSSHHETTRYIWRQRVELGYLFPSHQVCTNVLALASRSGDASLATSVIRFLVNSDMTLDSADYEKLAETHVMTGDVYSGLEVLCKMHQAGIALDKSSTTVILKHLIQSRVPPQLIWGHLKELKRQKYEIPLRCAQLVIELYEHEAQSTPSIAEEGLDFYKQLYTLCPGKADVFVYNALIGMCRRANDTDAGMFIVTEMATLGVVPNGETFEHLVLMCLRAKNSQSAYFYFEDMLARDFHPSADTSAQVRELCEGLDDEFAMRLKFHPLVRGAENMDSAGRADSTVHQRSSKIDLGHNPSAGLGHRQVSKEEYRAAAKERRKQKRRRLAIARTREEEGWEEYEPGGLIPEDIPDDQEAPPK</sequence>
<feature type="compositionally biased region" description="Polar residues" evidence="6">
    <location>
        <begin position="77"/>
        <end position="99"/>
    </location>
</feature>
<evidence type="ECO:0000256" key="6">
    <source>
        <dbReference type="SAM" id="MobiDB-lite"/>
    </source>
</evidence>
<comment type="caution">
    <text evidence="8">The sequence shown here is derived from an EMBL/GenBank/DDBJ whole genome shotgun (WGS) entry which is preliminary data.</text>
</comment>
<comment type="similarity">
    <text evidence="1">Belongs to the CCM1 family.</text>
</comment>
<protein>
    <recommendedName>
        <fullName evidence="7">Pentatricopeptide repeat-containing protein-mitochondrial domain-containing protein</fullName>
    </recommendedName>
</protein>
<reference evidence="8" key="2">
    <citation type="submission" date="2020-02" db="EMBL/GenBank/DDBJ databases">
        <authorList>
            <person name="Gilchrist C.L.M."/>
            <person name="Chooi Y.-H."/>
        </authorList>
    </citation>
    <scope>NUCLEOTIDE SEQUENCE</scope>
    <source>
        <strain evidence="8">MST-FP2251</strain>
    </source>
</reference>
<dbReference type="Pfam" id="PF23276">
    <property type="entry name" value="TPR_24"/>
    <property type="match status" value="1"/>
</dbReference>
<dbReference type="Gene3D" id="1.25.40.10">
    <property type="entry name" value="Tetratricopeptide repeat domain"/>
    <property type="match status" value="2"/>
</dbReference>
<feature type="domain" description="Pentatricopeptide repeat-containing protein-mitochondrial" evidence="7">
    <location>
        <begin position="352"/>
        <end position="467"/>
    </location>
</feature>
<feature type="region of interest" description="Disordered" evidence="6">
    <location>
        <begin position="58"/>
        <end position="109"/>
    </location>
</feature>
<evidence type="ECO:0000256" key="3">
    <source>
        <dbReference type="ARBA" id="ARBA00044493"/>
    </source>
</evidence>
<evidence type="ECO:0000256" key="4">
    <source>
        <dbReference type="ARBA" id="ARBA00044511"/>
    </source>
</evidence>
<dbReference type="EMBL" id="VCAU01000006">
    <property type="protein sequence ID" value="KAF9893755.1"/>
    <property type="molecule type" value="Genomic_DNA"/>
</dbReference>
<evidence type="ECO:0000256" key="5">
    <source>
        <dbReference type="PROSITE-ProRule" id="PRU00708"/>
    </source>
</evidence>
<accession>A0AAD4GYH5</accession>
<evidence type="ECO:0000256" key="2">
    <source>
        <dbReference type="ARBA" id="ARBA00022737"/>
    </source>
</evidence>
<feature type="compositionally biased region" description="Acidic residues" evidence="6">
    <location>
        <begin position="675"/>
        <end position="685"/>
    </location>
</feature>
<evidence type="ECO:0000256" key="1">
    <source>
        <dbReference type="ARBA" id="ARBA00006192"/>
    </source>
</evidence>
<evidence type="ECO:0000313" key="9">
    <source>
        <dbReference type="Proteomes" id="UP001194746"/>
    </source>
</evidence>
<keyword evidence="9" id="KW-1185">Reference proteome</keyword>
<dbReference type="InterPro" id="IPR011990">
    <property type="entry name" value="TPR-like_helical_dom_sf"/>
</dbReference>
<evidence type="ECO:0000259" key="7">
    <source>
        <dbReference type="Pfam" id="PF23276"/>
    </source>
</evidence>
<feature type="repeat" description="PPR" evidence="5">
    <location>
        <begin position="496"/>
        <end position="530"/>
    </location>
</feature>
<feature type="compositionally biased region" description="Basic and acidic residues" evidence="6">
    <location>
        <begin position="632"/>
        <end position="642"/>
    </location>
</feature>
<dbReference type="PANTHER" id="PTHR47447:SF17">
    <property type="entry name" value="OS12G0638900 PROTEIN"/>
    <property type="match status" value="1"/>
</dbReference>
<dbReference type="InterPro" id="IPR057027">
    <property type="entry name" value="TPR_mt"/>
</dbReference>
<dbReference type="InterPro" id="IPR002885">
    <property type="entry name" value="PPR_rpt"/>
</dbReference>
<comment type="function">
    <text evidence="3">Regulates mitochondrial small subunit maturation by controlling 15S rRNA 5'-end processing. Localizes to the 5' precursor of the 15S rRNA in a position that is subsequently occupied by mS47 in the mature yeast mtSSU. Uses structure and sequence-specific RNA recognition, binding to a single-stranded region of the precursor and specifically recognizing bases -6 to -1. The exchange of Ccm1 for mS47 is coupled to the irreversible removal of precursor rRNA that is accompanied by conformational changes of the mitoribosomal proteins uS5m and mS26. These conformational changes signal completion of 5'-end rRNA processing through protection of the mature 5'-end of the 15S rRNA and stabilization of mS47. The removal of the 5' precursor together with the dissociation of Ccm1 may be catalyzed by the 5'-3' exoribonuclease Pet127. Involved in the specific removal of group I introns in mitochondrial encoded transcripts.</text>
</comment>
<dbReference type="AlphaFoldDB" id="A0AAD4GYH5"/>
<dbReference type="Proteomes" id="UP001194746">
    <property type="component" value="Unassembled WGS sequence"/>
</dbReference>
<evidence type="ECO:0000313" key="8">
    <source>
        <dbReference type="EMBL" id="KAF9893755.1"/>
    </source>
</evidence>
<dbReference type="PROSITE" id="PS51375">
    <property type="entry name" value="PPR"/>
    <property type="match status" value="1"/>
</dbReference>
<organism evidence="8 9">
    <name type="scientific">Aspergillus nanangensis</name>
    <dbReference type="NCBI Taxonomy" id="2582783"/>
    <lineage>
        <taxon>Eukaryota</taxon>
        <taxon>Fungi</taxon>
        <taxon>Dikarya</taxon>
        <taxon>Ascomycota</taxon>
        <taxon>Pezizomycotina</taxon>
        <taxon>Eurotiomycetes</taxon>
        <taxon>Eurotiomycetidae</taxon>
        <taxon>Eurotiales</taxon>
        <taxon>Aspergillaceae</taxon>
        <taxon>Aspergillus</taxon>
        <taxon>Aspergillus subgen. Circumdati</taxon>
    </lineage>
</organism>
<comment type="subunit">
    <text evidence="4">Binds to mitochondrial small subunit 15S rRNA.</text>
</comment>
<feature type="region of interest" description="Disordered" evidence="6">
    <location>
        <begin position="601"/>
        <end position="685"/>
    </location>
</feature>
<proteinExistence type="inferred from homology"/>
<dbReference type="PANTHER" id="PTHR47447">
    <property type="entry name" value="OS03G0856100 PROTEIN"/>
    <property type="match status" value="1"/>
</dbReference>
<feature type="compositionally biased region" description="Basic residues" evidence="6">
    <location>
        <begin position="643"/>
        <end position="653"/>
    </location>
</feature>